<evidence type="ECO:0000313" key="13">
    <source>
        <dbReference type="EMBL" id="MDH5833316.1"/>
    </source>
</evidence>
<keyword evidence="7" id="KW-0234">DNA repair</keyword>
<protein>
    <submittedName>
        <fullName evidence="13">Ligase-associated DNA damage response DEXH box helicase</fullName>
    </submittedName>
</protein>
<dbReference type="InterPro" id="IPR014001">
    <property type="entry name" value="Helicase_ATP-bd"/>
</dbReference>
<dbReference type="SUPFAM" id="SSF52540">
    <property type="entry name" value="P-loop containing nucleoside triphosphate hydrolases"/>
    <property type="match status" value="2"/>
</dbReference>
<proteinExistence type="inferred from homology"/>
<keyword evidence="6" id="KW-0238">DNA-binding</keyword>
<keyword evidence="3" id="KW-0378">Hydrolase</keyword>
<dbReference type="PIRSF" id="PIRSF037307">
    <property type="entry name" value="Lhr-like_helic_prd"/>
    <property type="match status" value="1"/>
</dbReference>
<dbReference type="InterPro" id="IPR045628">
    <property type="entry name" value="Lhr_WH_dom"/>
</dbReference>
<gene>
    <name evidence="13" type="ORF">QFW81_05165</name>
</gene>
<evidence type="ECO:0000256" key="5">
    <source>
        <dbReference type="ARBA" id="ARBA00022840"/>
    </source>
</evidence>
<evidence type="ECO:0000256" key="1">
    <source>
        <dbReference type="ARBA" id="ARBA00022741"/>
    </source>
</evidence>
<evidence type="ECO:0000256" key="9">
    <source>
        <dbReference type="ARBA" id="ARBA00093467"/>
    </source>
</evidence>
<feature type="region of interest" description="Disordered" evidence="10">
    <location>
        <begin position="82"/>
        <end position="170"/>
    </location>
</feature>
<dbReference type="PANTHER" id="PTHR47962">
    <property type="entry name" value="ATP-DEPENDENT HELICASE LHR-RELATED-RELATED"/>
    <property type="match status" value="1"/>
</dbReference>
<dbReference type="InterPro" id="IPR011545">
    <property type="entry name" value="DEAD/DEAH_box_helicase_dom"/>
</dbReference>
<evidence type="ECO:0000256" key="7">
    <source>
        <dbReference type="ARBA" id="ARBA00023204"/>
    </source>
</evidence>
<dbReference type="InterPro" id="IPR027417">
    <property type="entry name" value="P-loop_NTPase"/>
</dbReference>
<evidence type="ECO:0000259" key="11">
    <source>
        <dbReference type="PROSITE" id="PS51192"/>
    </source>
</evidence>
<dbReference type="GO" id="GO:0016874">
    <property type="term" value="F:ligase activity"/>
    <property type="evidence" value="ECO:0007669"/>
    <property type="project" value="UniProtKB-KW"/>
</dbReference>
<keyword evidence="8" id="KW-0413">Isomerase</keyword>
<evidence type="ECO:0000256" key="6">
    <source>
        <dbReference type="ARBA" id="ARBA00023125"/>
    </source>
</evidence>
<evidence type="ECO:0000256" key="10">
    <source>
        <dbReference type="SAM" id="MobiDB-lite"/>
    </source>
</evidence>
<dbReference type="InterPro" id="IPR013701">
    <property type="entry name" value="Lhr-like_DEAD/DEAH_assoc"/>
</dbReference>
<dbReference type="EMBL" id="JARXRO010000013">
    <property type="protein sequence ID" value="MDH5833316.1"/>
    <property type="molecule type" value="Genomic_DNA"/>
</dbReference>
<evidence type="ECO:0000256" key="8">
    <source>
        <dbReference type="ARBA" id="ARBA00023235"/>
    </source>
</evidence>
<evidence type="ECO:0000256" key="3">
    <source>
        <dbReference type="ARBA" id="ARBA00022801"/>
    </source>
</evidence>
<dbReference type="Gene3D" id="3.40.50.300">
    <property type="entry name" value="P-loop containing nucleotide triphosphate hydrolases"/>
    <property type="match status" value="3"/>
</dbReference>
<comment type="similarity">
    <text evidence="9">Belongs to the Lhr helicase family. Lhr-Core subfamily.</text>
</comment>
<feature type="compositionally biased region" description="Pro residues" evidence="10">
    <location>
        <begin position="1004"/>
        <end position="1015"/>
    </location>
</feature>
<dbReference type="Pfam" id="PF08494">
    <property type="entry name" value="DEAD_assoc"/>
    <property type="match status" value="1"/>
</dbReference>
<keyword evidence="1" id="KW-0547">Nucleotide-binding</keyword>
<feature type="region of interest" description="Disordered" evidence="10">
    <location>
        <begin position="911"/>
        <end position="1015"/>
    </location>
</feature>
<dbReference type="InterPro" id="IPR017170">
    <property type="entry name" value="Lhr-like"/>
</dbReference>
<name>A0ABT6JTP0_9GAMM</name>
<evidence type="ECO:0000256" key="2">
    <source>
        <dbReference type="ARBA" id="ARBA00022763"/>
    </source>
</evidence>
<comment type="caution">
    <text evidence="13">The sequence shown here is derived from an EMBL/GenBank/DDBJ whole genome shotgun (WGS) entry which is preliminary data.</text>
</comment>
<keyword evidence="4" id="KW-0347">Helicase</keyword>
<dbReference type="InterPro" id="IPR052511">
    <property type="entry name" value="ATP-dep_Helicase"/>
</dbReference>
<dbReference type="Pfam" id="PF19306">
    <property type="entry name" value="WHD_Lhr"/>
    <property type="match status" value="1"/>
</dbReference>
<evidence type="ECO:0000259" key="12">
    <source>
        <dbReference type="PROSITE" id="PS51194"/>
    </source>
</evidence>
<feature type="domain" description="Helicase C-terminal" evidence="12">
    <location>
        <begin position="349"/>
        <end position="504"/>
    </location>
</feature>
<dbReference type="PROSITE" id="PS51192">
    <property type="entry name" value="HELICASE_ATP_BIND_1"/>
    <property type="match status" value="1"/>
</dbReference>
<feature type="compositionally biased region" description="Low complexity" evidence="10">
    <location>
        <begin position="117"/>
        <end position="126"/>
    </location>
</feature>
<dbReference type="SMART" id="SM00490">
    <property type="entry name" value="HELICc"/>
    <property type="match status" value="1"/>
</dbReference>
<keyword evidence="2" id="KW-0227">DNA damage</keyword>
<keyword evidence="14" id="KW-1185">Reference proteome</keyword>
<evidence type="ECO:0000313" key="14">
    <source>
        <dbReference type="Proteomes" id="UP001156873"/>
    </source>
</evidence>
<organism evidence="13 14">
    <name type="scientific">Luteimonas kalidii</name>
    <dbReference type="NCBI Taxonomy" id="3042025"/>
    <lineage>
        <taxon>Bacteria</taxon>
        <taxon>Pseudomonadati</taxon>
        <taxon>Pseudomonadota</taxon>
        <taxon>Gammaproteobacteria</taxon>
        <taxon>Lysobacterales</taxon>
        <taxon>Lysobacteraceae</taxon>
        <taxon>Luteimonas</taxon>
    </lineage>
</organism>
<sequence length="1015" mass="109113">MTPPAARTRFDAPLADWFAARGWTPAPFQREAWRRWRRGESGLLVTPTGSGKTLAALGGPLLDALAEVAQASVASAKAKAKAKAKAPARSRGVSAAATRAVRTSDNAPAAHEGGAPATTTSTTAASDRAGPRITSDPGAPEAVIAAPGTVDARDRDAPVPPASRSTRRAGVSTAGRTRLLWITPLRALASDTVRALREPIAALGLDWTVAMRTGDASSRDRRLARQGRADALVITPESLALLLSYPDTAAQLAGLRGIVVDEWHELLGNKRGVLLQLCLARLRAWAPQARTWGLSATLGNLEQARDVLLPHAPGAAILQAAKPRSLTLETLLPEAGERFPWAGHLGLSQVQRVAAQLQAAGTTLLFANTRSQAELWHRALAATWLDAPDTLALHHGSLDPKLRAAVEQGLREGRVRCVVATSSLDLGVDFPAVDQVLQLGSPKGMARLLQRAGRARHRPGEAGHVVCVPTHALELAEYAAARAALADGQIEARVPLRLSLDVLAQHCVTLALGGGFAPDALLREVRGTHAFAGLTDAQWTAVLAFIVRGGQALQHYPEYTRVVLDDDGTYRVHDRRIAQRHRLSIGTITSDGALQVKLLRGGTLGSVEEGFLSRLRPRDRFQFAGRTLELVRLQDMTAYVRIAKRADGIVPRWQGGRMPMSGELGARVAQVLAGPRDSPELRALAPLLDLQARLSALPSPGRLLAEFVKTREGWHLFLYPFAGRGVHEGLAALLALRWGRRAPNTFAFAVNDYGLALTAQAQPELDADLMHDLLSPVGLVEDLQAGANLAELARRQFREIARVAGLLPPSLPGRALRSLRQLQASSGLLFDVLQRHDPGHLLLEQAEREVFEAQLEVRALQAVLERCHAQPLDLHLPQTLTPLSFPLWADAMRGTHSSEDWRTRVQRAAERLEHRHRPRHPRSPQPRSPDKRSASGTPRNVPTSTPTASTTRPAASASTRQTPAPRKRTSTVAGQSRKAPAASNRRGNAADSPARSSAAVPADARPPAPRPPRDD</sequence>
<keyword evidence="13" id="KW-0436">Ligase</keyword>
<dbReference type="PANTHER" id="PTHR47962:SF3">
    <property type="entry name" value="LARGE ATP-DEPENDENT HELICASE-RELATED PROTEIN"/>
    <property type="match status" value="1"/>
</dbReference>
<dbReference type="SMART" id="SM00487">
    <property type="entry name" value="DEXDc"/>
    <property type="match status" value="1"/>
</dbReference>
<dbReference type="PROSITE" id="PS51194">
    <property type="entry name" value="HELICASE_CTER"/>
    <property type="match status" value="1"/>
</dbReference>
<accession>A0ABT6JTP0</accession>
<keyword evidence="5" id="KW-0067">ATP-binding</keyword>
<feature type="compositionally biased region" description="Low complexity" evidence="10">
    <location>
        <begin position="942"/>
        <end position="960"/>
    </location>
</feature>
<dbReference type="Proteomes" id="UP001156873">
    <property type="component" value="Unassembled WGS sequence"/>
</dbReference>
<dbReference type="Pfam" id="PF00271">
    <property type="entry name" value="Helicase_C"/>
    <property type="match status" value="1"/>
</dbReference>
<evidence type="ECO:0000256" key="4">
    <source>
        <dbReference type="ARBA" id="ARBA00022806"/>
    </source>
</evidence>
<dbReference type="InterPro" id="IPR026362">
    <property type="entry name" value="DEXH_lig_assoc"/>
</dbReference>
<reference evidence="13 14" key="1">
    <citation type="submission" date="2023-04" db="EMBL/GenBank/DDBJ databases">
        <title>Luteimonas sp. M1R5S59.</title>
        <authorList>
            <person name="Sun J.-Q."/>
        </authorList>
    </citation>
    <scope>NUCLEOTIDE SEQUENCE [LARGE SCALE GENOMIC DNA]</scope>
    <source>
        <strain evidence="13 14">M1R5S59</strain>
    </source>
</reference>
<feature type="domain" description="Helicase ATP-binding" evidence="11">
    <location>
        <begin position="146"/>
        <end position="316"/>
    </location>
</feature>
<dbReference type="Pfam" id="PF00270">
    <property type="entry name" value="DEAD"/>
    <property type="match status" value="1"/>
</dbReference>
<dbReference type="NCBIfam" id="TIGR04121">
    <property type="entry name" value="DEXH_lig_assoc"/>
    <property type="match status" value="1"/>
</dbReference>
<dbReference type="InterPro" id="IPR001650">
    <property type="entry name" value="Helicase_C-like"/>
</dbReference>
<feature type="compositionally biased region" description="Low complexity" evidence="10">
    <location>
        <begin position="989"/>
        <end position="1003"/>
    </location>
</feature>